<proteinExistence type="predicted"/>
<feature type="transmembrane region" description="Helical" evidence="1">
    <location>
        <begin position="117"/>
        <end position="147"/>
    </location>
</feature>
<name>A0A5J5F7I9_9PEZI</name>
<evidence type="ECO:0008006" key="4">
    <source>
        <dbReference type="Google" id="ProtNLM"/>
    </source>
</evidence>
<comment type="caution">
    <text evidence="2">The sequence shown here is derived from an EMBL/GenBank/DDBJ whole genome shotgun (WGS) entry which is preliminary data.</text>
</comment>
<dbReference type="SUPFAM" id="SSF56112">
    <property type="entry name" value="Protein kinase-like (PK-like)"/>
    <property type="match status" value="1"/>
</dbReference>
<dbReference type="InterPro" id="IPR011009">
    <property type="entry name" value="Kinase-like_dom_sf"/>
</dbReference>
<evidence type="ECO:0000313" key="3">
    <source>
        <dbReference type="Proteomes" id="UP000326924"/>
    </source>
</evidence>
<evidence type="ECO:0000313" key="2">
    <source>
        <dbReference type="EMBL" id="KAA8912583.1"/>
    </source>
</evidence>
<keyword evidence="1" id="KW-1133">Transmembrane helix</keyword>
<keyword evidence="1" id="KW-0812">Transmembrane</keyword>
<reference evidence="2 3" key="1">
    <citation type="submission" date="2019-09" db="EMBL/GenBank/DDBJ databases">
        <title>Draft genome of the ectomycorrhizal ascomycete Sphaerosporella brunnea.</title>
        <authorList>
            <consortium name="DOE Joint Genome Institute"/>
            <person name="Benucci G.M."/>
            <person name="Marozzi G."/>
            <person name="Antonielli L."/>
            <person name="Sanchez S."/>
            <person name="Marco P."/>
            <person name="Wang X."/>
            <person name="Falini L.B."/>
            <person name="Barry K."/>
            <person name="Haridas S."/>
            <person name="Lipzen A."/>
            <person name="Labutti K."/>
            <person name="Grigoriev I.V."/>
            <person name="Murat C."/>
            <person name="Martin F."/>
            <person name="Albertini E."/>
            <person name="Donnini D."/>
            <person name="Bonito G."/>
        </authorList>
    </citation>
    <scope>NUCLEOTIDE SEQUENCE [LARGE SCALE GENOMIC DNA]</scope>
    <source>
        <strain evidence="2 3">Sb_GMNB300</strain>
    </source>
</reference>
<accession>A0A5J5F7I9</accession>
<gene>
    <name evidence="2" type="ORF">FN846DRAFT_887146</name>
</gene>
<sequence>MRTRFASRPRAPIKRHSKQAQATLQSSLHEWPIKRNATGELPQGLRCNVQQQRFVVYPVLCTFAPLGISAMKGHRASFNLVGGDKLRDGAVADSIRVSSDGSPPAIDRRWQWPLHRLHSMVAIAFTLLSPGGGIHTIAVVFLVIVMAPTTRWHPTSPAAATHATCSPSNHSRPCAHIVTTASASEASAHDTAFSPISYSSLKPIDPDLIDRFRRYIRSLDDRVDFSLVPTAGSPVPDLGLSTATDGRCFVHSELLLPTWPVIVSMLPTDRNYAWKLKHEHHHSQPSDTGPLLQQAHCGDNQPSECSVCDVVIIQYDQIGLACDAWNSKVALAMQLKRRSGVYDVRRFLESGIHMAEEWDALTRQVQKQICFHASEPANIWQVRKYAVDRRCHYHVAMDERFAIYFHFTSLSEYDDESCVYYLTASTELQSSPDAADNGVIDRAPVHDLSNQSPVLNVRQLIAFAAWTAVPPCTVADNAESPHRVYPASAEPPLTFPADYISLKPSPPPPRPPVGRRNWPQSLPCSCNATVEAAVEDSIVPLRCDFAERSNTSPDPHVKQSTQLECHESKDCMCDHLRQPKNAYYFEIDNPHDIVGPLRITNSDRPGPLELGICACGSAGQTRSGDAFYIKSYLPSQQRNLEGELPAYAALRHLQGRGIPEVMGFYERDDSGFLLLQKPVSAALQSLATVVPCFPPTEWAALDALEKLLASIHAGGVVHGGLHNPENVLISPSGREVAIVGFEASKTRWRVPLAPHLRFDDERALAEVWVRCVARWSAALRDHVEAP</sequence>
<dbReference type="AlphaFoldDB" id="A0A5J5F7I9"/>
<dbReference type="EMBL" id="VXIS01000022">
    <property type="protein sequence ID" value="KAA8912583.1"/>
    <property type="molecule type" value="Genomic_DNA"/>
</dbReference>
<evidence type="ECO:0000256" key="1">
    <source>
        <dbReference type="SAM" id="Phobius"/>
    </source>
</evidence>
<keyword evidence="3" id="KW-1185">Reference proteome</keyword>
<dbReference type="OrthoDB" id="10252171at2759"/>
<keyword evidence="1" id="KW-0472">Membrane</keyword>
<protein>
    <recommendedName>
        <fullName evidence="4">Protein kinase domain-containing protein</fullName>
    </recommendedName>
</protein>
<dbReference type="InParanoid" id="A0A5J5F7I9"/>
<organism evidence="2 3">
    <name type="scientific">Sphaerosporella brunnea</name>
    <dbReference type="NCBI Taxonomy" id="1250544"/>
    <lineage>
        <taxon>Eukaryota</taxon>
        <taxon>Fungi</taxon>
        <taxon>Dikarya</taxon>
        <taxon>Ascomycota</taxon>
        <taxon>Pezizomycotina</taxon>
        <taxon>Pezizomycetes</taxon>
        <taxon>Pezizales</taxon>
        <taxon>Pyronemataceae</taxon>
        <taxon>Sphaerosporella</taxon>
    </lineage>
</organism>
<dbReference type="Proteomes" id="UP000326924">
    <property type="component" value="Unassembled WGS sequence"/>
</dbReference>